<dbReference type="GO" id="GO:0071949">
    <property type="term" value="F:FAD binding"/>
    <property type="evidence" value="ECO:0007669"/>
    <property type="project" value="InterPro"/>
</dbReference>
<dbReference type="NCBIfam" id="NF005761">
    <property type="entry name" value="PRK07588.1"/>
    <property type="match status" value="1"/>
</dbReference>
<dbReference type="PRINTS" id="PR00420">
    <property type="entry name" value="RNGMNOXGNASE"/>
</dbReference>
<dbReference type="Proteomes" id="UP000547444">
    <property type="component" value="Unassembled WGS sequence"/>
</dbReference>
<dbReference type="InterPro" id="IPR051704">
    <property type="entry name" value="FAD_aromatic-hydroxylase"/>
</dbReference>
<dbReference type="PANTHER" id="PTHR46865">
    <property type="entry name" value="OXIDOREDUCTASE-RELATED"/>
    <property type="match status" value="1"/>
</dbReference>
<gene>
    <name evidence="2" type="ORF">FHU31_000650</name>
</gene>
<dbReference type="Pfam" id="PF01494">
    <property type="entry name" value="FAD_binding_3"/>
    <property type="match status" value="1"/>
</dbReference>
<sequence length="394" mass="43350">MTTLKIAISGVGVAGPTLAYWLARAGHEPTLIEVAPKLRTGGYVIDFWGLGYEVARRMGIETTIQQLGYHVQSFRSVTSDGHTRATLDTAGFHRVTKDKFTSLPRGDLAATIYATIGGEVETVFGDSITAVTEHEDGVCLSFLNGPTREFDLIVGADGLHSNVRRLVFGRDTNVEHYLGCMVAAAVVDGYQPRNDLVYMTYSAPGHSVGRFALRGDHTMLLFIFRSGRPFVPDTHHERIALLQREFGGLGWECPDMIDALGHVDDLYFDTVSQVRLDRWSQGRTVLVGDAAACISLLGGEGTGLAMTEAYILAGELVTHGDYRHAFPAYEARLRRFIARKQASARRYLSVFATKTAPGIAFRDFAMRVMNSARGTDRLLARGFSDDMDLPEYPM</sequence>
<feature type="domain" description="FAD-binding" evidence="1">
    <location>
        <begin position="5"/>
        <end position="317"/>
    </location>
</feature>
<accession>A0A7X5TVU3</accession>
<dbReference type="PANTHER" id="PTHR46865:SF8">
    <property type="entry name" value="POSSIBLE OXIDOREDUCTASE"/>
    <property type="match status" value="1"/>
</dbReference>
<evidence type="ECO:0000313" key="2">
    <source>
        <dbReference type="EMBL" id="NIH93694.1"/>
    </source>
</evidence>
<name>A0A7X5TVU3_9MYCO</name>
<proteinExistence type="predicted"/>
<evidence type="ECO:0000313" key="3">
    <source>
        <dbReference type="Proteomes" id="UP000547444"/>
    </source>
</evidence>
<dbReference type="SUPFAM" id="SSF51905">
    <property type="entry name" value="FAD/NAD(P)-binding domain"/>
    <property type="match status" value="1"/>
</dbReference>
<comment type="caution">
    <text evidence="2">The sequence shown here is derived from an EMBL/GenBank/DDBJ whole genome shotgun (WGS) entry which is preliminary data.</text>
</comment>
<dbReference type="InterPro" id="IPR002938">
    <property type="entry name" value="FAD-bd"/>
</dbReference>
<keyword evidence="3" id="KW-1185">Reference proteome</keyword>
<evidence type="ECO:0000259" key="1">
    <source>
        <dbReference type="Pfam" id="PF01494"/>
    </source>
</evidence>
<dbReference type="Gene3D" id="3.50.50.60">
    <property type="entry name" value="FAD/NAD(P)-binding domain"/>
    <property type="match status" value="1"/>
</dbReference>
<organism evidence="2 3">
    <name type="scientific">Mycolicibacterium fluoranthenivorans</name>
    <dbReference type="NCBI Taxonomy" id="258505"/>
    <lineage>
        <taxon>Bacteria</taxon>
        <taxon>Bacillati</taxon>
        <taxon>Actinomycetota</taxon>
        <taxon>Actinomycetes</taxon>
        <taxon>Mycobacteriales</taxon>
        <taxon>Mycobacteriaceae</taxon>
        <taxon>Mycolicibacterium</taxon>
    </lineage>
</organism>
<dbReference type="InterPro" id="IPR036188">
    <property type="entry name" value="FAD/NAD-bd_sf"/>
</dbReference>
<dbReference type="AlphaFoldDB" id="A0A7X5TVU3"/>
<protein>
    <submittedName>
        <fullName evidence="2">2-polyprenyl-6-methoxyphenol hydroxylase-like FAD-dependent oxidoreductase</fullName>
    </submittedName>
</protein>
<reference evidence="2 3" key="1">
    <citation type="submission" date="2020-03" db="EMBL/GenBank/DDBJ databases">
        <title>Sequencing the genomes of 1000 actinobacteria strains.</title>
        <authorList>
            <person name="Klenk H.-P."/>
        </authorList>
    </citation>
    <scope>NUCLEOTIDE SEQUENCE [LARGE SCALE GENOMIC DNA]</scope>
    <source>
        <strain evidence="2 3">DSM 44556</strain>
    </source>
</reference>
<dbReference type="Gene3D" id="3.30.9.10">
    <property type="entry name" value="D-Amino Acid Oxidase, subunit A, domain 2"/>
    <property type="match status" value="1"/>
</dbReference>
<dbReference type="EMBL" id="JAANOW010000001">
    <property type="protein sequence ID" value="NIH93694.1"/>
    <property type="molecule type" value="Genomic_DNA"/>
</dbReference>